<sequence length="289" mass="32863">MEDVLRKPTIPYTMGRRLRVQSHITPSPTPVTFGCGRNDPAGRKERSLLTPFDRCVQNAPLPGKLGTRIVDLRILAPIRVGDGHSAQVFLAETSENQSVHKGKKIVVAKVYDPLYFDDLKGSLNPFLCVDRHYTHEVHTYDLLAEFQGGLIPEFYGSFSLDLSGSGSKVRTVRLILIEQIPGPSMLQVKPEDFSQQCRQQIIKSAIDFESMAYHRHIALNHLSPRNIMLLDPSDYPQRKIVFLDFGGTIFGRRLGGSDDDLFPGQYISPLLRWNWDMAMQFSDWIDWEF</sequence>
<protein>
    <recommendedName>
        <fullName evidence="4">Protein kinase domain-containing protein</fullName>
    </recommendedName>
</protein>
<evidence type="ECO:0008006" key="4">
    <source>
        <dbReference type="Google" id="ProtNLM"/>
    </source>
</evidence>
<keyword evidence="1" id="KW-0067">ATP-binding</keyword>
<accession>A0A5N6IVZ2</accession>
<dbReference type="PROSITE" id="PS00107">
    <property type="entry name" value="PROTEIN_KINASE_ATP"/>
    <property type="match status" value="1"/>
</dbReference>
<evidence type="ECO:0000313" key="3">
    <source>
        <dbReference type="Proteomes" id="UP000326289"/>
    </source>
</evidence>
<dbReference type="InterPro" id="IPR017441">
    <property type="entry name" value="Protein_kinase_ATP_BS"/>
</dbReference>
<reference evidence="2 3" key="1">
    <citation type="submission" date="2019-04" db="EMBL/GenBank/DDBJ databases">
        <title>Fungal friends and foes A comparative genomics study of 23 Aspergillus species from section Flavi.</title>
        <authorList>
            <consortium name="DOE Joint Genome Institute"/>
            <person name="Kjaerbolling I."/>
            <person name="Vesth T.C."/>
            <person name="Frisvad J.C."/>
            <person name="Nybo J.L."/>
            <person name="Theobald S."/>
            <person name="Kildgaard S."/>
            <person name="Petersen T.I."/>
            <person name="Kuo A."/>
            <person name="Sato A."/>
            <person name="Lyhne E.K."/>
            <person name="Kogle M.E."/>
            <person name="Wiebenga A."/>
            <person name="Kun R.S."/>
            <person name="Lubbers R.J."/>
            <person name="Makela M.R."/>
            <person name="Barry K."/>
            <person name="Chovatia M."/>
            <person name="Clum A."/>
            <person name="Daum C."/>
            <person name="Haridas S."/>
            <person name="He G."/>
            <person name="LaButti K."/>
            <person name="Lipzen A."/>
            <person name="Mondo S."/>
            <person name="Pangilinan J."/>
            <person name="Riley R."/>
            <person name="Salamov A."/>
            <person name="Simmons B.A."/>
            <person name="Magnuson J.K."/>
            <person name="Henrissat B."/>
            <person name="Mortensen U.H."/>
            <person name="Larsen T.O."/>
            <person name="De vries R.P."/>
            <person name="Grigoriev I.V."/>
            <person name="Machida M."/>
            <person name="Baker S.E."/>
            <person name="Andersen M.R."/>
        </authorList>
    </citation>
    <scope>NUCLEOTIDE SEQUENCE [LARGE SCALE GENOMIC DNA]</scope>
    <source>
        <strain evidence="2 3">CBS 117635</strain>
    </source>
</reference>
<dbReference type="AlphaFoldDB" id="A0A5N6IVZ2"/>
<proteinExistence type="predicted"/>
<dbReference type="PROSITE" id="PS51257">
    <property type="entry name" value="PROKAR_LIPOPROTEIN"/>
    <property type="match status" value="1"/>
</dbReference>
<dbReference type="GO" id="GO:0005524">
    <property type="term" value="F:ATP binding"/>
    <property type="evidence" value="ECO:0007669"/>
    <property type="project" value="UniProtKB-UniRule"/>
</dbReference>
<name>A0A5N6IVZ2_9EURO</name>
<dbReference type="SUPFAM" id="SSF56112">
    <property type="entry name" value="Protein kinase-like (PK-like)"/>
    <property type="match status" value="1"/>
</dbReference>
<evidence type="ECO:0000313" key="2">
    <source>
        <dbReference type="EMBL" id="KAB8270079.1"/>
    </source>
</evidence>
<organism evidence="2 3">
    <name type="scientific">Aspergillus minisclerotigenes</name>
    <dbReference type="NCBI Taxonomy" id="656917"/>
    <lineage>
        <taxon>Eukaryota</taxon>
        <taxon>Fungi</taxon>
        <taxon>Dikarya</taxon>
        <taxon>Ascomycota</taxon>
        <taxon>Pezizomycotina</taxon>
        <taxon>Eurotiomycetes</taxon>
        <taxon>Eurotiomycetidae</taxon>
        <taxon>Eurotiales</taxon>
        <taxon>Aspergillaceae</taxon>
        <taxon>Aspergillus</taxon>
        <taxon>Aspergillus subgen. Circumdati</taxon>
    </lineage>
</organism>
<dbReference type="InterPro" id="IPR011009">
    <property type="entry name" value="Kinase-like_dom_sf"/>
</dbReference>
<dbReference type="Proteomes" id="UP000326289">
    <property type="component" value="Unassembled WGS sequence"/>
</dbReference>
<keyword evidence="1" id="KW-0547">Nucleotide-binding</keyword>
<gene>
    <name evidence="2" type="ORF">BDV30DRAFT_250961</name>
</gene>
<evidence type="ECO:0000256" key="1">
    <source>
        <dbReference type="PROSITE-ProRule" id="PRU10141"/>
    </source>
</evidence>
<feature type="binding site" evidence="1">
    <location>
        <position position="109"/>
    </location>
    <ligand>
        <name>ATP</name>
        <dbReference type="ChEBI" id="CHEBI:30616"/>
    </ligand>
</feature>
<keyword evidence="3" id="KW-1185">Reference proteome</keyword>
<dbReference type="EMBL" id="ML732836">
    <property type="protein sequence ID" value="KAB8270079.1"/>
    <property type="molecule type" value="Genomic_DNA"/>
</dbReference>